<reference evidence="2 3" key="1">
    <citation type="submission" date="2018-09" db="EMBL/GenBank/DDBJ databases">
        <title>Metagenome Assembled Genomes from an Advanced Water Purification Facility.</title>
        <authorList>
            <person name="Stamps B.W."/>
            <person name="Spear J.R."/>
        </authorList>
    </citation>
    <scope>NUCLEOTIDE SEQUENCE [LARGE SCALE GENOMIC DNA]</scope>
    <source>
        <strain evidence="2">Bin_63_2</strain>
    </source>
</reference>
<evidence type="ECO:0000256" key="1">
    <source>
        <dbReference type="SAM" id="MobiDB-lite"/>
    </source>
</evidence>
<accession>A0A5C7J521</accession>
<dbReference type="EMBL" id="SSDS01000072">
    <property type="protein sequence ID" value="TXG76479.1"/>
    <property type="molecule type" value="Genomic_DNA"/>
</dbReference>
<sequence>MNHEMFGPFMSPASAPLSEQSPLVPERPHVSHADIVKMNESKLLAYVTGELREAEIRMYGENDAEAKIIFLGGGKKHNISKAKTWDGVPIYKKTPEFAKWSEVYEFMGAANRYTDGKGSLGEFVSEAADLVYNFAFLTKADTYEHAPDYLEIIEQIASTLGWTSREALLVAAVKYHQRFIHAKGKDPDEEDRLMDRLLAVDTFIEGAKPLVTSPSKQQVSKAFNLGTRLIRSHLKPRYHQIRDQKKAIKKAERLEIEVKQAQAQAGRVS</sequence>
<protein>
    <submittedName>
        <fullName evidence="2">Uncharacterized protein</fullName>
    </submittedName>
</protein>
<dbReference type="Proteomes" id="UP000321026">
    <property type="component" value="Unassembled WGS sequence"/>
</dbReference>
<feature type="region of interest" description="Disordered" evidence="1">
    <location>
        <begin position="1"/>
        <end position="26"/>
    </location>
</feature>
<proteinExistence type="predicted"/>
<evidence type="ECO:0000313" key="2">
    <source>
        <dbReference type="EMBL" id="TXG76479.1"/>
    </source>
</evidence>
<evidence type="ECO:0000313" key="3">
    <source>
        <dbReference type="Proteomes" id="UP000321026"/>
    </source>
</evidence>
<gene>
    <name evidence="2" type="ORF">E6Q11_04425</name>
</gene>
<organism evidence="2 3">
    <name type="scientific">Candidatus Dojkabacteria bacterium</name>
    <dbReference type="NCBI Taxonomy" id="2099670"/>
    <lineage>
        <taxon>Bacteria</taxon>
        <taxon>Candidatus Dojkabacteria</taxon>
    </lineage>
</organism>
<dbReference type="AlphaFoldDB" id="A0A5C7J521"/>
<name>A0A5C7J521_9BACT</name>
<comment type="caution">
    <text evidence="2">The sequence shown here is derived from an EMBL/GenBank/DDBJ whole genome shotgun (WGS) entry which is preliminary data.</text>
</comment>